<dbReference type="SUPFAM" id="SSF53756">
    <property type="entry name" value="UDP-Glycosyltransferase/glycogen phosphorylase"/>
    <property type="match status" value="1"/>
</dbReference>
<organism evidence="3 4">
    <name type="scientific">Glaciimonas soli</name>
    <dbReference type="NCBI Taxonomy" id="2590999"/>
    <lineage>
        <taxon>Bacteria</taxon>
        <taxon>Pseudomonadati</taxon>
        <taxon>Pseudomonadota</taxon>
        <taxon>Betaproteobacteria</taxon>
        <taxon>Burkholderiales</taxon>
        <taxon>Oxalobacteraceae</taxon>
        <taxon>Glaciimonas</taxon>
    </lineage>
</organism>
<keyword evidence="4" id="KW-1185">Reference proteome</keyword>
<dbReference type="AlphaFoldDB" id="A0A843YSQ5"/>
<evidence type="ECO:0000313" key="4">
    <source>
        <dbReference type="Proteomes" id="UP000451565"/>
    </source>
</evidence>
<accession>A0A843YSQ5</accession>
<sequence length="472" mass="54610">MTRLLIECTYVFHHPEMNSGIQRVVRNIINNLPSVQDQAVCIPVVFKDGKILEVKQLAPDHSDDLRGRWQSKLETIAQKLVRIRNRYWLIHSRLLPLWPWKSSHNVRRVTYVLCRLASLAFMLPLYLTEWTLGKIEVQSRAFEMECSSDDILVLLDSSWHADFFPVAEKLQQQGVTIISVIYDLIPLTHPQFCDGPLVQVFDRWFEWIANTADGFIAISSTIRDEVRSEVQRRLGSERTTGRWFDFFHLGSELDQIDPEKSVRPAVEKLFTSGRSIYLMVSTIEPRKNHAYLLDAFEQLWQSGSDVVLCFIGRIGWKNERLIERVTRHPELKQRLFMFNDLSDIELEYCYSHAKSLVFPSFVEGFGLPLVEAMQRGLPVMASDIPVFHEIGGEFISYFDLHSPVSLASQVQQFEESGIFPASRDMADWSWLNWENSARQLVERVAGHGQARTQQQTKTSMQSRCDETDHCAE</sequence>
<dbReference type="PANTHER" id="PTHR46401:SF9">
    <property type="entry name" value="MANNOSYLTRANSFERASE A"/>
    <property type="match status" value="1"/>
</dbReference>
<evidence type="ECO:0000259" key="2">
    <source>
        <dbReference type="Pfam" id="PF00534"/>
    </source>
</evidence>
<reference evidence="3 4" key="1">
    <citation type="submission" date="2019-10" db="EMBL/GenBank/DDBJ databases">
        <title>Glaciimonas soli sp. nov., a psychrophilic bacterium isolated from the forest soil of a high elevation mountain in Taiwan.</title>
        <authorList>
            <person name="Wang L.-T."/>
            <person name="Shieh W.Y."/>
        </authorList>
    </citation>
    <scope>NUCLEOTIDE SEQUENCE [LARGE SCALE GENOMIC DNA]</scope>
    <source>
        <strain evidence="3 4">GS1</strain>
    </source>
</reference>
<dbReference type="CDD" id="cd03809">
    <property type="entry name" value="GT4_MtfB-like"/>
    <property type="match status" value="1"/>
</dbReference>
<feature type="compositionally biased region" description="Polar residues" evidence="1">
    <location>
        <begin position="450"/>
        <end position="462"/>
    </location>
</feature>
<dbReference type="GO" id="GO:0016757">
    <property type="term" value="F:glycosyltransferase activity"/>
    <property type="evidence" value="ECO:0007669"/>
    <property type="project" value="InterPro"/>
</dbReference>
<proteinExistence type="predicted"/>
<feature type="region of interest" description="Disordered" evidence="1">
    <location>
        <begin position="446"/>
        <end position="472"/>
    </location>
</feature>
<dbReference type="OrthoDB" id="433681at2"/>
<dbReference type="Gene3D" id="3.40.50.2000">
    <property type="entry name" value="Glycogen Phosphorylase B"/>
    <property type="match status" value="1"/>
</dbReference>
<dbReference type="PANTHER" id="PTHR46401">
    <property type="entry name" value="GLYCOSYLTRANSFERASE WBBK-RELATED"/>
    <property type="match status" value="1"/>
</dbReference>
<name>A0A843YSQ5_9BURK</name>
<comment type="caution">
    <text evidence="3">The sequence shown here is derived from an EMBL/GenBank/DDBJ whole genome shotgun (WGS) entry which is preliminary data.</text>
</comment>
<evidence type="ECO:0000256" key="1">
    <source>
        <dbReference type="SAM" id="MobiDB-lite"/>
    </source>
</evidence>
<gene>
    <name evidence="3" type="ORF">GEV47_18165</name>
</gene>
<evidence type="ECO:0000313" key="3">
    <source>
        <dbReference type="EMBL" id="MQR02605.1"/>
    </source>
</evidence>
<dbReference type="InterPro" id="IPR001296">
    <property type="entry name" value="Glyco_trans_1"/>
</dbReference>
<keyword evidence="3" id="KW-0808">Transferase</keyword>
<feature type="compositionally biased region" description="Basic and acidic residues" evidence="1">
    <location>
        <begin position="463"/>
        <end position="472"/>
    </location>
</feature>
<dbReference type="EMBL" id="WINI01000010">
    <property type="protein sequence ID" value="MQR02605.1"/>
    <property type="molecule type" value="Genomic_DNA"/>
</dbReference>
<protein>
    <submittedName>
        <fullName evidence="3">Glycosyltransferase</fullName>
    </submittedName>
</protein>
<dbReference type="Pfam" id="PF00534">
    <property type="entry name" value="Glycos_transf_1"/>
    <property type="match status" value="1"/>
</dbReference>
<dbReference type="Proteomes" id="UP000451565">
    <property type="component" value="Unassembled WGS sequence"/>
</dbReference>
<feature type="domain" description="Glycosyl transferase family 1" evidence="2">
    <location>
        <begin position="271"/>
        <end position="417"/>
    </location>
</feature>